<name>A0A812VE48_9DINO</name>
<proteinExistence type="predicted"/>
<comment type="caution">
    <text evidence="2">The sequence shown here is derived from an EMBL/GenBank/DDBJ whole genome shotgun (WGS) entry which is preliminary data.</text>
</comment>
<gene>
    <name evidence="2" type="ORF">SNAT2548_LOCUS34945</name>
</gene>
<feature type="region of interest" description="Disordered" evidence="1">
    <location>
        <begin position="1"/>
        <end position="70"/>
    </location>
</feature>
<evidence type="ECO:0000313" key="3">
    <source>
        <dbReference type="Proteomes" id="UP000604046"/>
    </source>
</evidence>
<evidence type="ECO:0000313" key="2">
    <source>
        <dbReference type="EMBL" id="CAE7614637.1"/>
    </source>
</evidence>
<sequence>MPRMGDQAGAYSAYDQQAMHQQVPETMPLSQPQNTNRTTRGCCSASGRGSSSSPQVEHEDPVGAPKRAPSCDPVKLGQLATFGQRATFGLAEIQHTWQQTSLVHLCLSFVDILGACGF</sequence>
<dbReference type="EMBL" id="CAJNDS010002838">
    <property type="protein sequence ID" value="CAE7614637.1"/>
    <property type="molecule type" value="Genomic_DNA"/>
</dbReference>
<accession>A0A812VE48</accession>
<feature type="compositionally biased region" description="Polar residues" evidence="1">
    <location>
        <begin position="14"/>
        <end position="39"/>
    </location>
</feature>
<organism evidence="2 3">
    <name type="scientific">Symbiodinium natans</name>
    <dbReference type="NCBI Taxonomy" id="878477"/>
    <lineage>
        <taxon>Eukaryota</taxon>
        <taxon>Sar</taxon>
        <taxon>Alveolata</taxon>
        <taxon>Dinophyceae</taxon>
        <taxon>Suessiales</taxon>
        <taxon>Symbiodiniaceae</taxon>
        <taxon>Symbiodinium</taxon>
    </lineage>
</organism>
<dbReference type="AlphaFoldDB" id="A0A812VE48"/>
<feature type="compositionally biased region" description="Low complexity" evidence="1">
    <location>
        <begin position="40"/>
        <end position="53"/>
    </location>
</feature>
<dbReference type="Proteomes" id="UP000604046">
    <property type="component" value="Unassembled WGS sequence"/>
</dbReference>
<evidence type="ECO:0000256" key="1">
    <source>
        <dbReference type="SAM" id="MobiDB-lite"/>
    </source>
</evidence>
<keyword evidence="3" id="KW-1185">Reference proteome</keyword>
<protein>
    <submittedName>
        <fullName evidence="2">Uncharacterized protein</fullName>
    </submittedName>
</protein>
<reference evidence="2" key="1">
    <citation type="submission" date="2021-02" db="EMBL/GenBank/DDBJ databases">
        <authorList>
            <person name="Dougan E. K."/>
            <person name="Rhodes N."/>
            <person name="Thang M."/>
            <person name="Chan C."/>
        </authorList>
    </citation>
    <scope>NUCLEOTIDE SEQUENCE</scope>
</reference>